<evidence type="ECO:0000313" key="2">
    <source>
        <dbReference type="Proteomes" id="UP001419268"/>
    </source>
</evidence>
<reference evidence="1 2" key="1">
    <citation type="submission" date="2024-01" db="EMBL/GenBank/DDBJ databases">
        <title>Genome assemblies of Stephania.</title>
        <authorList>
            <person name="Yang L."/>
        </authorList>
    </citation>
    <scope>NUCLEOTIDE SEQUENCE [LARGE SCALE GENOMIC DNA]</scope>
    <source>
        <strain evidence="1">JXDWG</strain>
        <tissue evidence="1">Leaf</tissue>
    </source>
</reference>
<gene>
    <name evidence="1" type="ORF">Scep_021276</name>
</gene>
<keyword evidence="2" id="KW-1185">Reference proteome</keyword>
<dbReference type="Proteomes" id="UP001419268">
    <property type="component" value="Unassembled WGS sequence"/>
</dbReference>
<proteinExistence type="predicted"/>
<organism evidence="1 2">
    <name type="scientific">Stephania cephalantha</name>
    <dbReference type="NCBI Taxonomy" id="152367"/>
    <lineage>
        <taxon>Eukaryota</taxon>
        <taxon>Viridiplantae</taxon>
        <taxon>Streptophyta</taxon>
        <taxon>Embryophyta</taxon>
        <taxon>Tracheophyta</taxon>
        <taxon>Spermatophyta</taxon>
        <taxon>Magnoliopsida</taxon>
        <taxon>Ranunculales</taxon>
        <taxon>Menispermaceae</taxon>
        <taxon>Menispermoideae</taxon>
        <taxon>Cissampelideae</taxon>
        <taxon>Stephania</taxon>
    </lineage>
</organism>
<evidence type="ECO:0000313" key="1">
    <source>
        <dbReference type="EMBL" id="KAK9104432.1"/>
    </source>
</evidence>
<accession>A0AAP0F8P4</accession>
<protein>
    <submittedName>
        <fullName evidence="1">Uncharacterized protein</fullName>
    </submittedName>
</protein>
<comment type="caution">
    <text evidence="1">The sequence shown here is derived from an EMBL/GenBank/DDBJ whole genome shotgun (WGS) entry which is preliminary data.</text>
</comment>
<name>A0AAP0F8P4_9MAGN</name>
<dbReference type="EMBL" id="JBBNAG010000009">
    <property type="protein sequence ID" value="KAK9104432.1"/>
    <property type="molecule type" value="Genomic_DNA"/>
</dbReference>
<sequence>MSPICSRRAAHRHAPFFGSPLAGPIGRRWRRVVADPATRAAGARLRCCVDLRSPPAIVLGLAAASRPPARARCRTAVRGRRLATAPAVGLLRFADPPPRLLSYDAPGEGGA</sequence>
<dbReference type="AlphaFoldDB" id="A0AAP0F8P4"/>